<dbReference type="AlphaFoldDB" id="A0A9N9HS76"/>
<keyword evidence="1" id="KW-0472">Membrane</keyword>
<organism evidence="2 3">
    <name type="scientific">Funneliformis mosseae</name>
    <name type="common">Endomycorrhizal fungus</name>
    <name type="synonym">Glomus mosseae</name>
    <dbReference type="NCBI Taxonomy" id="27381"/>
    <lineage>
        <taxon>Eukaryota</taxon>
        <taxon>Fungi</taxon>
        <taxon>Fungi incertae sedis</taxon>
        <taxon>Mucoromycota</taxon>
        <taxon>Glomeromycotina</taxon>
        <taxon>Glomeromycetes</taxon>
        <taxon>Glomerales</taxon>
        <taxon>Glomeraceae</taxon>
        <taxon>Funneliformis</taxon>
    </lineage>
</organism>
<dbReference type="Proteomes" id="UP000789375">
    <property type="component" value="Unassembled WGS sequence"/>
</dbReference>
<reference evidence="2" key="1">
    <citation type="submission" date="2021-06" db="EMBL/GenBank/DDBJ databases">
        <authorList>
            <person name="Kallberg Y."/>
            <person name="Tangrot J."/>
            <person name="Rosling A."/>
        </authorList>
    </citation>
    <scope>NUCLEOTIDE SEQUENCE</scope>
    <source>
        <strain evidence="2">87-6 pot B 2015</strain>
    </source>
</reference>
<dbReference type="EMBL" id="CAJVPP010009284">
    <property type="protein sequence ID" value="CAG8703452.1"/>
    <property type="molecule type" value="Genomic_DNA"/>
</dbReference>
<evidence type="ECO:0000256" key="1">
    <source>
        <dbReference type="SAM" id="Phobius"/>
    </source>
</evidence>
<accession>A0A9N9HS76</accession>
<evidence type="ECO:0000313" key="3">
    <source>
        <dbReference type="Proteomes" id="UP000789375"/>
    </source>
</evidence>
<sequence length="55" mass="6304">VDDPIRSLGKCDQIIRITPNPNLGAFNNSDHESTRDYMLLYIIIKAILVSIRNLY</sequence>
<proteinExistence type="predicted"/>
<gene>
    <name evidence="2" type="ORF">FMOSSE_LOCUS13925</name>
</gene>
<feature type="transmembrane region" description="Helical" evidence="1">
    <location>
        <begin position="37"/>
        <end position="54"/>
    </location>
</feature>
<keyword evidence="3" id="KW-1185">Reference proteome</keyword>
<keyword evidence="1" id="KW-1133">Transmembrane helix</keyword>
<protein>
    <submittedName>
        <fullName evidence="2">11008_t:CDS:1</fullName>
    </submittedName>
</protein>
<evidence type="ECO:0000313" key="2">
    <source>
        <dbReference type="EMBL" id="CAG8703452.1"/>
    </source>
</evidence>
<keyword evidence="1" id="KW-0812">Transmembrane</keyword>
<name>A0A9N9HS76_FUNMO</name>
<comment type="caution">
    <text evidence="2">The sequence shown here is derived from an EMBL/GenBank/DDBJ whole genome shotgun (WGS) entry which is preliminary data.</text>
</comment>
<feature type="non-terminal residue" evidence="2">
    <location>
        <position position="1"/>
    </location>
</feature>